<dbReference type="InterPro" id="IPR019396">
    <property type="entry name" value="TM_Fragile-X-F-assoc"/>
</dbReference>
<organism evidence="4 5">
    <name type="scientific">Brassica cretica</name>
    <name type="common">Mustard</name>
    <dbReference type="NCBI Taxonomy" id="69181"/>
    <lineage>
        <taxon>Eukaryota</taxon>
        <taxon>Viridiplantae</taxon>
        <taxon>Streptophyta</taxon>
        <taxon>Embryophyta</taxon>
        <taxon>Tracheophyta</taxon>
        <taxon>Spermatophyta</taxon>
        <taxon>Magnoliopsida</taxon>
        <taxon>eudicotyledons</taxon>
        <taxon>Gunneridae</taxon>
        <taxon>Pentapetalae</taxon>
        <taxon>rosids</taxon>
        <taxon>malvids</taxon>
        <taxon>Brassicales</taxon>
        <taxon>Brassicaceae</taxon>
        <taxon>Brassiceae</taxon>
        <taxon>Brassica</taxon>
    </lineage>
</organism>
<dbReference type="SMART" id="SM00184">
    <property type="entry name" value="RING"/>
    <property type="match status" value="1"/>
</dbReference>
<dbReference type="Proteomes" id="UP000266723">
    <property type="component" value="Unassembled WGS sequence"/>
</dbReference>
<proteinExistence type="predicted"/>
<sequence length="953" mass="107908">MSFPLLFVDKEEAAGKLGENDWAGLQHLIKFYKSRRFDAEIGLPKPNDFRDFPEYFVLEAIPHTIAMVRGADGKSPREAVEFVLQLLKYNDNSGNPYSDVFWLAVLVQSIGDLEFGQQSLTFLAPLLKRIDRLLQFDRLMPSYSGVLTISCIRTLAQTALKLSDSISFEYICKLLEPFRKPDTILQVRIEASRALLDIEYESKGISSALSLFMKYVVEESSLRGQVKLCVHTMRLCQIAVGCDSDDCVDTVSLLDLLHLFKSHVVFNNEFLRHHLFCIFQILAGRPNDFRDFPEYFVLEAIPHTIAMVRGADGKSPREAVEFILQLLKYNDNSGNPYSDVFWLAVLVQSIGDLEFGQQSLTFLAPLLKRIDRLLQFDRLMPSYSGVLTISCIRTLAQTALKLSDSISFEYIYKLLEPFRKPDTILQVRIEASRALLDIEYESKGISSALSLFMKYVVEESSLRGQVKLCVHTMRLCQIAVGCDSDDCVDTVSLLDLLHLFKSHVVFNNEFLRHHLFCIFQILAGRVVCLPLWAFHAVISRGRFSLPAPIAPRNRHWAPCHAIVATPLLVAFELILCVYLESADARWPPAVSLKIVFLPLLAFEVTILVDNARMCRALMPGDEESINDEAIWEALPHFWVAISMVFFLAATVFTLLKLSGDVAALGWWDLFINFGIAECFAFLVCTKWSNPVIHGGSPVREPGSSSTTTRYVVSNSGLSDFSEDDMHQDGTCGLQDIGGHIMKIPLIIFQVVLCMHLEGTPEAAKYIPVPVLFSPLFLLQGVGILFAGSKLVEKFVLLLRGDDDTGLYFRISSRAHDCLGFLHHGSRLLGWWSIDEGSQEEQARIYFDQESGYSTFCGHPPEIVKKMPKKDLAEEVWRLQAALGEQTEITKFSQQEYERLQNEKVLCRVCFEREISVVLLPCRHRVLCRNCSEKCKKCPFCRVTIEERLPVYDV</sequence>
<reference evidence="4 5" key="1">
    <citation type="journal article" date="2020" name="BMC Genomics">
        <title>Intraspecific diversification of the crop wild relative Brassica cretica Lam. using demographic model selection.</title>
        <authorList>
            <person name="Kioukis A."/>
            <person name="Michalopoulou V.A."/>
            <person name="Briers L."/>
            <person name="Pirintsos S."/>
            <person name="Studholme D.J."/>
            <person name="Pavlidis P."/>
            <person name="Sarris P.F."/>
        </authorList>
    </citation>
    <scope>NUCLEOTIDE SEQUENCE [LARGE SCALE GENOMIC DNA]</scope>
    <source>
        <strain evidence="5">cv. PFS-1207/04</strain>
    </source>
</reference>
<evidence type="ECO:0000313" key="5">
    <source>
        <dbReference type="Proteomes" id="UP000266723"/>
    </source>
</evidence>
<dbReference type="Pfam" id="PF13920">
    <property type="entry name" value="zf-C3HC4_3"/>
    <property type="match status" value="1"/>
</dbReference>
<keyword evidence="2" id="KW-1133">Transmembrane helix</keyword>
<dbReference type="Pfam" id="PF25577">
    <property type="entry name" value="TPR_TAF2_C"/>
    <property type="match status" value="1"/>
</dbReference>
<feature type="transmembrane region" description="Helical" evidence="2">
    <location>
        <begin position="629"/>
        <end position="652"/>
    </location>
</feature>
<dbReference type="PANTHER" id="PTHR46859">
    <property type="entry name" value="TRANSMEMBRANE FRAGILE-X-F-ASSOCIATED PROTEIN"/>
    <property type="match status" value="1"/>
</dbReference>
<dbReference type="SUPFAM" id="SSF57850">
    <property type="entry name" value="RING/U-box"/>
    <property type="match status" value="1"/>
</dbReference>
<gene>
    <name evidence="4" type="ORF">DY000_02063852</name>
</gene>
<protein>
    <recommendedName>
        <fullName evidence="3">RING-type domain-containing protein</fullName>
    </recommendedName>
</protein>
<dbReference type="InterPro" id="IPR057991">
    <property type="entry name" value="TPR_TAF2_C"/>
</dbReference>
<feature type="transmembrane region" description="Helical" evidence="2">
    <location>
        <begin position="586"/>
        <end position="608"/>
    </location>
</feature>
<dbReference type="InterPro" id="IPR013083">
    <property type="entry name" value="Znf_RING/FYVE/PHD"/>
</dbReference>
<evidence type="ECO:0000313" key="4">
    <source>
        <dbReference type="EMBL" id="KAF3516804.1"/>
    </source>
</evidence>
<dbReference type="Gene3D" id="3.30.40.10">
    <property type="entry name" value="Zinc/RING finger domain, C3HC4 (zinc finger)"/>
    <property type="match status" value="1"/>
</dbReference>
<dbReference type="PANTHER" id="PTHR46859:SF11">
    <property type="entry name" value="TRANSMEMBRANE FRAGILE-X-F-ASSOCIATED PROTEIN"/>
    <property type="match status" value="1"/>
</dbReference>
<evidence type="ECO:0000256" key="2">
    <source>
        <dbReference type="SAM" id="Phobius"/>
    </source>
</evidence>
<feature type="domain" description="RING-type" evidence="3">
    <location>
        <begin position="906"/>
        <end position="941"/>
    </location>
</feature>
<evidence type="ECO:0000256" key="1">
    <source>
        <dbReference type="PROSITE-ProRule" id="PRU00175"/>
    </source>
</evidence>
<keyword evidence="2" id="KW-0812">Transmembrane</keyword>
<dbReference type="PROSITE" id="PS50089">
    <property type="entry name" value="ZF_RING_2"/>
    <property type="match status" value="1"/>
</dbReference>
<keyword evidence="1" id="KW-0863">Zinc-finger</keyword>
<keyword evidence="1" id="KW-0862">Zinc</keyword>
<keyword evidence="1" id="KW-0479">Metal-binding</keyword>
<comment type="caution">
    <text evidence="4">The sequence shown here is derived from an EMBL/GenBank/DDBJ whole genome shotgun (WGS) entry which is preliminary data.</text>
</comment>
<feature type="transmembrane region" description="Helical" evidence="2">
    <location>
        <begin position="518"/>
        <end position="538"/>
    </location>
</feature>
<feature type="transmembrane region" description="Helical" evidence="2">
    <location>
        <begin position="664"/>
        <end position="684"/>
    </location>
</feature>
<keyword evidence="2" id="KW-0472">Membrane</keyword>
<dbReference type="Pfam" id="PF10269">
    <property type="entry name" value="Tmemb_185A"/>
    <property type="match status" value="1"/>
</dbReference>
<dbReference type="InterPro" id="IPR001841">
    <property type="entry name" value="Znf_RING"/>
</dbReference>
<evidence type="ECO:0000259" key="3">
    <source>
        <dbReference type="PROSITE" id="PS50089"/>
    </source>
</evidence>
<keyword evidence="5" id="KW-1185">Reference proteome</keyword>
<dbReference type="EMBL" id="QGKV02001556">
    <property type="protein sequence ID" value="KAF3516804.1"/>
    <property type="molecule type" value="Genomic_DNA"/>
</dbReference>
<name>A0ABQ7AS66_BRACR</name>
<accession>A0ABQ7AS66</accession>
<feature type="transmembrane region" description="Helical" evidence="2">
    <location>
        <begin position="559"/>
        <end position="580"/>
    </location>
</feature>